<dbReference type="GO" id="GO:0003677">
    <property type="term" value="F:DNA binding"/>
    <property type="evidence" value="ECO:0007669"/>
    <property type="project" value="UniProtKB-KW"/>
</dbReference>
<dbReference type="Gene3D" id="1.10.10.2830">
    <property type="match status" value="1"/>
</dbReference>
<feature type="region of interest" description="Disordered" evidence="3">
    <location>
        <begin position="1"/>
        <end position="28"/>
    </location>
</feature>
<evidence type="ECO:0000259" key="4">
    <source>
        <dbReference type="SMART" id="SM00470"/>
    </source>
</evidence>
<evidence type="ECO:0000313" key="5">
    <source>
        <dbReference type="EMBL" id="OQP30658.1"/>
    </source>
</evidence>
<dbReference type="Proteomes" id="UP000192769">
    <property type="component" value="Unassembled WGS sequence"/>
</dbReference>
<accession>A0A1V9DA23</accession>
<dbReference type="RefSeq" id="WP_081141895.1">
    <property type="nucleotide sequence ID" value="NZ_MWUE01000033.1"/>
</dbReference>
<protein>
    <submittedName>
        <fullName evidence="5">Chromosome partitioning protein ParB</fullName>
    </submittedName>
</protein>
<dbReference type="InterPro" id="IPR014884">
    <property type="entry name" value="ParB_fam_C"/>
</dbReference>
<feature type="domain" description="ParB-like N-terminal" evidence="4">
    <location>
        <begin position="50"/>
        <end position="137"/>
    </location>
</feature>
<dbReference type="InterPro" id="IPR004437">
    <property type="entry name" value="ParB/RepB/Spo0J"/>
</dbReference>
<name>A0A1V9DA23_9GAMM</name>
<keyword evidence="2" id="KW-0238">DNA-binding</keyword>
<dbReference type="NCBIfam" id="TIGR00180">
    <property type="entry name" value="parB_part"/>
    <property type="match status" value="1"/>
</dbReference>
<dbReference type="SUPFAM" id="SSF109709">
    <property type="entry name" value="KorB DNA-binding domain-like"/>
    <property type="match status" value="1"/>
</dbReference>
<dbReference type="InterPro" id="IPR003115">
    <property type="entry name" value="ParB_N"/>
</dbReference>
<evidence type="ECO:0000256" key="1">
    <source>
        <dbReference type="ARBA" id="ARBA00006295"/>
    </source>
</evidence>
<dbReference type="PANTHER" id="PTHR38973">
    <property type="entry name" value="PLASMID PARTITIONING CONTROL PROTEIN-RELATED"/>
    <property type="match status" value="1"/>
</dbReference>
<organism evidence="5 6">
    <name type="scientific">Pantoea latae</name>
    <dbReference type="NCBI Taxonomy" id="1964541"/>
    <lineage>
        <taxon>Bacteria</taxon>
        <taxon>Pseudomonadati</taxon>
        <taxon>Pseudomonadota</taxon>
        <taxon>Gammaproteobacteria</taxon>
        <taxon>Enterobacterales</taxon>
        <taxon>Erwiniaceae</taxon>
        <taxon>Pantoea</taxon>
    </lineage>
</organism>
<dbReference type="OrthoDB" id="5719994at2"/>
<feature type="compositionally biased region" description="Polar residues" evidence="3">
    <location>
        <begin position="10"/>
        <end position="28"/>
    </location>
</feature>
<gene>
    <name evidence="5" type="ORF">B2J69_20685</name>
</gene>
<comment type="caution">
    <text evidence="5">The sequence shown here is derived from an EMBL/GenBank/DDBJ whole genome shotgun (WGS) entry which is preliminary data.</text>
</comment>
<dbReference type="CDD" id="cd16394">
    <property type="entry name" value="sopB_N"/>
    <property type="match status" value="1"/>
</dbReference>
<comment type="similarity">
    <text evidence="1">Belongs to the ParB family.</text>
</comment>
<dbReference type="EMBL" id="MWUE01000033">
    <property type="protein sequence ID" value="OQP30658.1"/>
    <property type="molecule type" value="Genomic_DNA"/>
</dbReference>
<evidence type="ECO:0000256" key="2">
    <source>
        <dbReference type="ARBA" id="ARBA00023125"/>
    </source>
</evidence>
<reference evidence="5 6" key="1">
    <citation type="submission" date="2017-02" db="EMBL/GenBank/DDBJ databases">
        <title>Whole genome shotgun sequence of Pantoea agglomerans strain AS1 isolated from a cycad, Zamia floridana in Central Florida, USA.</title>
        <authorList>
            <person name="Lata P."/>
            <person name="Govindarajan S."/>
            <person name="Qi F."/>
            <person name="Li J.-L."/>
            <person name="Maurya S.K."/>
            <person name="Sahoo M.K."/>
        </authorList>
    </citation>
    <scope>NUCLEOTIDE SEQUENCE [LARGE SCALE GENOMIC DNA]</scope>
    <source>
        <strain evidence="5 6">AS1</strain>
    </source>
</reference>
<evidence type="ECO:0000313" key="6">
    <source>
        <dbReference type="Proteomes" id="UP000192769"/>
    </source>
</evidence>
<dbReference type="SMART" id="SM00470">
    <property type="entry name" value="ParB"/>
    <property type="match status" value="1"/>
</dbReference>
<dbReference type="PANTHER" id="PTHR38973:SF1">
    <property type="entry name" value="PLASMID PARTITION PROTEIN B"/>
    <property type="match status" value="1"/>
</dbReference>
<dbReference type="AlphaFoldDB" id="A0A1V9DA23"/>
<dbReference type="Pfam" id="PF08775">
    <property type="entry name" value="ParB"/>
    <property type="match status" value="1"/>
</dbReference>
<proteinExistence type="inferred from homology"/>
<evidence type="ECO:0000256" key="3">
    <source>
        <dbReference type="SAM" id="MobiDB-lite"/>
    </source>
</evidence>
<sequence>MSAKRITIGRTFSQTPVQTEESQESPTQTFVLSTGKRAVFRLERIEAKELAEKTFVVLETNGRDQAGLTPDSLRDIIRTIKLQQFFPAIGVKRDGRIEILDGSRRRAAALYCKTGLDILVSETAITTDEARRLAQDIQTAREHNLREVGLRLLSLKNGGLSQKEIAENQGLSQAKVTRALQAASVPAELISLFPNHSELTYPDYKALLMAADKLTETGQAVDRLIETISMDVDSVCAREGLAEDEVKNHILRLVRNGSQTLIETPAKDKTVSENLWTFGDKDRFARKKTRGRMFSYEFNRQSKELQEELDRVIAETLRQYLGEQ</sequence>
<keyword evidence="6" id="KW-1185">Reference proteome</keyword>